<accession>A0A6J7IZK9</accession>
<evidence type="ECO:0000256" key="3">
    <source>
        <dbReference type="ARBA" id="ARBA00022475"/>
    </source>
</evidence>
<keyword evidence="2" id="KW-0813">Transport</keyword>
<evidence type="ECO:0000256" key="5">
    <source>
        <dbReference type="ARBA" id="ARBA00022989"/>
    </source>
</evidence>
<comment type="subcellular location">
    <subcellularLocation>
        <location evidence="1">Cell membrane</location>
        <topology evidence="1">Multi-pass membrane protein</topology>
    </subcellularLocation>
</comment>
<evidence type="ECO:0000256" key="2">
    <source>
        <dbReference type="ARBA" id="ARBA00022448"/>
    </source>
</evidence>
<dbReference type="Pfam" id="PF12911">
    <property type="entry name" value="OppC_N"/>
    <property type="match status" value="1"/>
</dbReference>
<evidence type="ECO:0000256" key="6">
    <source>
        <dbReference type="ARBA" id="ARBA00023136"/>
    </source>
</evidence>
<feature type="domain" description="ABC transmembrane type-1" evidence="8">
    <location>
        <begin position="99"/>
        <end position="303"/>
    </location>
</feature>
<evidence type="ECO:0000256" key="1">
    <source>
        <dbReference type="ARBA" id="ARBA00004651"/>
    </source>
</evidence>
<evidence type="ECO:0000313" key="9">
    <source>
        <dbReference type="EMBL" id="CAB4936528.1"/>
    </source>
</evidence>
<feature type="transmembrane region" description="Helical" evidence="7">
    <location>
        <begin position="29"/>
        <end position="51"/>
    </location>
</feature>
<name>A0A6J7IZK9_9ZZZZ</name>
<dbReference type="EMBL" id="CAFBMK010000204">
    <property type="protein sequence ID" value="CAB4936528.1"/>
    <property type="molecule type" value="Genomic_DNA"/>
</dbReference>
<evidence type="ECO:0000256" key="4">
    <source>
        <dbReference type="ARBA" id="ARBA00022692"/>
    </source>
</evidence>
<dbReference type="InterPro" id="IPR035906">
    <property type="entry name" value="MetI-like_sf"/>
</dbReference>
<dbReference type="GO" id="GO:0005886">
    <property type="term" value="C:plasma membrane"/>
    <property type="evidence" value="ECO:0007669"/>
    <property type="project" value="UniProtKB-SubCell"/>
</dbReference>
<feature type="transmembrane region" description="Helical" evidence="7">
    <location>
        <begin position="138"/>
        <end position="156"/>
    </location>
</feature>
<keyword evidence="5 7" id="KW-1133">Transmembrane helix</keyword>
<dbReference type="InterPro" id="IPR050366">
    <property type="entry name" value="BP-dependent_transpt_permease"/>
</dbReference>
<dbReference type="SUPFAM" id="SSF161098">
    <property type="entry name" value="MetI-like"/>
    <property type="match status" value="1"/>
</dbReference>
<dbReference type="PANTHER" id="PTHR43386">
    <property type="entry name" value="OLIGOPEPTIDE TRANSPORT SYSTEM PERMEASE PROTEIN APPC"/>
    <property type="match status" value="1"/>
</dbReference>
<feature type="transmembrane region" description="Helical" evidence="7">
    <location>
        <begin position="101"/>
        <end position="126"/>
    </location>
</feature>
<gene>
    <name evidence="9" type="ORF">UFOPK3564_02673</name>
</gene>
<proteinExistence type="predicted"/>
<dbReference type="CDD" id="cd06261">
    <property type="entry name" value="TM_PBP2"/>
    <property type="match status" value="1"/>
</dbReference>
<reference evidence="9" key="1">
    <citation type="submission" date="2020-05" db="EMBL/GenBank/DDBJ databases">
        <authorList>
            <person name="Chiriac C."/>
            <person name="Salcher M."/>
            <person name="Ghai R."/>
            <person name="Kavagutti S V."/>
        </authorList>
    </citation>
    <scope>NUCLEOTIDE SEQUENCE</scope>
</reference>
<dbReference type="PANTHER" id="PTHR43386:SF1">
    <property type="entry name" value="D,D-DIPEPTIDE TRANSPORT SYSTEM PERMEASE PROTEIN DDPC-RELATED"/>
    <property type="match status" value="1"/>
</dbReference>
<dbReference type="InterPro" id="IPR000515">
    <property type="entry name" value="MetI-like"/>
</dbReference>
<dbReference type="InterPro" id="IPR025966">
    <property type="entry name" value="OppC_N"/>
</dbReference>
<feature type="transmembrane region" description="Helical" evidence="7">
    <location>
        <begin position="280"/>
        <end position="303"/>
    </location>
</feature>
<sequence length="319" mass="33958">MPSSVPSAAPIAARSPLQLFWGRLRRDRVAMVALAFIGLVILIAIFAPLIVKLFGLPDPNFADDDALNDFGSPVGPSGAHLFGVDDRGRDVFSRVLYGARVSMLVAVIATAVTMAVGTLLGLIAGFYRGKVDAFLSRITELTLAFPTILLGIGLSISCADGCKIGPGSVSLTLQPGLWVVVIVISLTSWPYVARLVRGQVLSLREKEFVDASRSLGAGDRRIIFREILPNLTAPLIVYATVLIPQNILAEAALSFLGVGVDPSTPSWGAMISDAIKIFDTAWWFMVFPGVALLLAVLAFNIVGDGLQDAINPRTGRSSR</sequence>
<evidence type="ECO:0000256" key="7">
    <source>
        <dbReference type="SAM" id="Phobius"/>
    </source>
</evidence>
<keyword evidence="6 7" id="KW-0472">Membrane</keyword>
<dbReference type="Pfam" id="PF00528">
    <property type="entry name" value="BPD_transp_1"/>
    <property type="match status" value="1"/>
</dbReference>
<dbReference type="AlphaFoldDB" id="A0A6J7IZK9"/>
<evidence type="ECO:0000259" key="8">
    <source>
        <dbReference type="PROSITE" id="PS50928"/>
    </source>
</evidence>
<dbReference type="Gene3D" id="1.10.3720.10">
    <property type="entry name" value="MetI-like"/>
    <property type="match status" value="1"/>
</dbReference>
<feature type="transmembrane region" description="Helical" evidence="7">
    <location>
        <begin position="235"/>
        <end position="260"/>
    </location>
</feature>
<dbReference type="PROSITE" id="PS50928">
    <property type="entry name" value="ABC_TM1"/>
    <property type="match status" value="1"/>
</dbReference>
<protein>
    <submittedName>
        <fullName evidence="9">Unannotated protein</fullName>
    </submittedName>
</protein>
<organism evidence="9">
    <name type="scientific">freshwater metagenome</name>
    <dbReference type="NCBI Taxonomy" id="449393"/>
    <lineage>
        <taxon>unclassified sequences</taxon>
        <taxon>metagenomes</taxon>
        <taxon>ecological metagenomes</taxon>
    </lineage>
</organism>
<feature type="transmembrane region" description="Helical" evidence="7">
    <location>
        <begin position="176"/>
        <end position="196"/>
    </location>
</feature>
<keyword evidence="3" id="KW-1003">Cell membrane</keyword>
<keyword evidence="4 7" id="KW-0812">Transmembrane</keyword>
<dbReference type="GO" id="GO:0055085">
    <property type="term" value="P:transmembrane transport"/>
    <property type="evidence" value="ECO:0007669"/>
    <property type="project" value="InterPro"/>
</dbReference>